<proteinExistence type="predicted"/>
<reference evidence="1" key="1">
    <citation type="submission" date="2014-07" db="EMBL/GenBank/DDBJ databases">
        <title>Identification of a novel salt tolerance gene in wild soybean by whole-genome sequencing.</title>
        <authorList>
            <person name="Lam H.-M."/>
            <person name="Qi X."/>
            <person name="Li M.-W."/>
            <person name="Liu X."/>
            <person name="Xie M."/>
            <person name="Ni M."/>
            <person name="Xu X."/>
        </authorList>
    </citation>
    <scope>NUCLEOTIDE SEQUENCE [LARGE SCALE GENOMIC DNA]</scope>
    <source>
        <tissue evidence="1">Root</tissue>
    </source>
</reference>
<protein>
    <submittedName>
        <fullName evidence="1">Uncharacterized protein</fullName>
    </submittedName>
</protein>
<name>A0A0B2PTD7_GLYSO</name>
<dbReference type="EMBL" id="KN664071">
    <property type="protein sequence ID" value="KHN10924.1"/>
    <property type="molecule type" value="Genomic_DNA"/>
</dbReference>
<sequence>MRNGFRKFISVASLFISIYESINYQDTGCFYNTNYALYGKITHNTTGPNNGPINLYSP</sequence>
<dbReference type="Proteomes" id="UP000053555">
    <property type="component" value="Unassembled WGS sequence"/>
</dbReference>
<gene>
    <name evidence="1" type="ORF">glysoja_026659</name>
</gene>
<organism evidence="1">
    <name type="scientific">Glycine soja</name>
    <name type="common">Wild soybean</name>
    <dbReference type="NCBI Taxonomy" id="3848"/>
    <lineage>
        <taxon>Eukaryota</taxon>
        <taxon>Viridiplantae</taxon>
        <taxon>Streptophyta</taxon>
        <taxon>Embryophyta</taxon>
        <taxon>Tracheophyta</taxon>
        <taxon>Spermatophyta</taxon>
        <taxon>Magnoliopsida</taxon>
        <taxon>eudicotyledons</taxon>
        <taxon>Gunneridae</taxon>
        <taxon>Pentapetalae</taxon>
        <taxon>rosids</taxon>
        <taxon>fabids</taxon>
        <taxon>Fabales</taxon>
        <taxon>Fabaceae</taxon>
        <taxon>Papilionoideae</taxon>
        <taxon>50 kb inversion clade</taxon>
        <taxon>NPAAA clade</taxon>
        <taxon>indigoferoid/millettioid clade</taxon>
        <taxon>Phaseoleae</taxon>
        <taxon>Glycine</taxon>
        <taxon>Glycine subgen. Soja</taxon>
    </lineage>
</organism>
<evidence type="ECO:0000313" key="1">
    <source>
        <dbReference type="EMBL" id="KHN10924.1"/>
    </source>
</evidence>
<accession>A0A0B2PTD7</accession>
<dbReference type="AlphaFoldDB" id="A0A0B2PTD7"/>